<reference evidence="3" key="1">
    <citation type="submission" date="2019-07" db="EMBL/GenBank/DDBJ databases">
        <title>De Novo Assembly of kiwifruit Actinidia rufa.</title>
        <authorList>
            <person name="Sugita-Konishi S."/>
            <person name="Sato K."/>
            <person name="Mori E."/>
            <person name="Abe Y."/>
            <person name="Kisaki G."/>
            <person name="Hamano K."/>
            <person name="Suezawa K."/>
            <person name="Otani M."/>
            <person name="Fukuda T."/>
            <person name="Manabe T."/>
            <person name="Gomi K."/>
            <person name="Tabuchi M."/>
            <person name="Akimitsu K."/>
            <person name="Kataoka I."/>
        </authorList>
    </citation>
    <scope>NUCLEOTIDE SEQUENCE [LARGE SCALE GENOMIC DNA]</scope>
    <source>
        <strain evidence="3">cv. Fuchu</strain>
        <strain evidence="2">Fuchu</strain>
    </source>
</reference>
<gene>
    <name evidence="1" type="ORF">Acr_00g0001920</name>
    <name evidence="2" type="ORF">Acr_00g0001970</name>
</gene>
<dbReference type="AlphaFoldDB" id="A0A7J0D858"/>
<organism evidence="1 3">
    <name type="scientific">Actinidia rufa</name>
    <dbReference type="NCBI Taxonomy" id="165716"/>
    <lineage>
        <taxon>Eukaryota</taxon>
        <taxon>Viridiplantae</taxon>
        <taxon>Streptophyta</taxon>
        <taxon>Embryophyta</taxon>
        <taxon>Tracheophyta</taxon>
        <taxon>Spermatophyta</taxon>
        <taxon>Magnoliopsida</taxon>
        <taxon>eudicotyledons</taxon>
        <taxon>Gunneridae</taxon>
        <taxon>Pentapetalae</taxon>
        <taxon>asterids</taxon>
        <taxon>Ericales</taxon>
        <taxon>Actinidiaceae</taxon>
        <taxon>Actinidia</taxon>
    </lineage>
</organism>
<comment type="caution">
    <text evidence="1">The sequence shown here is derived from an EMBL/GenBank/DDBJ whole genome shotgun (WGS) entry which is preliminary data.</text>
</comment>
<evidence type="ECO:0000313" key="3">
    <source>
        <dbReference type="Proteomes" id="UP000585474"/>
    </source>
</evidence>
<reference evidence="1" key="2">
    <citation type="submission" date="2020-08" db="EMBL/GenBank/DDBJ databases">
        <title>De Novo Assembly of kiwifruit Actinidia rufa.</title>
        <authorList>
            <person name="Sugita-Konishi S."/>
            <person name="Sato K."/>
            <person name="Mori E."/>
            <person name="Abe Y."/>
            <person name="Kisaki G."/>
            <person name="Hamano K."/>
            <person name="Suezawa K."/>
            <person name="Otani M."/>
            <person name="Fukuda T."/>
            <person name="Manabe T."/>
            <person name="Gomi K."/>
            <person name="Tabuchi M."/>
            <person name="Akimitsu K."/>
            <person name="Kataoka I."/>
        </authorList>
    </citation>
    <scope>NUCLEOTIDE SEQUENCE</scope>
    <source>
        <strain evidence="1">Fuchu</strain>
    </source>
</reference>
<evidence type="ECO:0000313" key="2">
    <source>
        <dbReference type="EMBL" id="GFS28463.1"/>
    </source>
</evidence>
<accession>A0A7J0D858</accession>
<dbReference type="EMBL" id="BJWL01000043">
    <property type="protein sequence ID" value="GFS28450.1"/>
    <property type="molecule type" value="Genomic_DNA"/>
</dbReference>
<proteinExistence type="predicted"/>
<protein>
    <submittedName>
        <fullName evidence="1">Uncharacterized protein</fullName>
    </submittedName>
</protein>
<dbReference type="Proteomes" id="UP000585474">
    <property type="component" value="Unassembled WGS sequence"/>
</dbReference>
<evidence type="ECO:0000313" key="1">
    <source>
        <dbReference type="EMBL" id="GFS28450.1"/>
    </source>
</evidence>
<sequence>MGARAANTTRRKVRLECMLAEPSGDPESRIGIRRLRKRMLWFFRFLASRPPVPLPAPVILAAWRCTPDWEPLPKKSLKATGRARQKEMREWTTCNILLQRLRKAPPYIRTESRDRRTRFVATTTSTRSTIIGPLEKRHSLLCALRNSWLEVTLSPLKD</sequence>
<dbReference type="EMBL" id="BJWL01000043">
    <property type="protein sequence ID" value="GFS28463.1"/>
    <property type="molecule type" value="Genomic_DNA"/>
</dbReference>
<name>A0A7J0D858_9ERIC</name>
<keyword evidence="3" id="KW-1185">Reference proteome</keyword>